<proteinExistence type="predicted"/>
<reference evidence="2 3" key="1">
    <citation type="submission" date="2017-03" db="EMBL/GenBank/DDBJ databases">
        <title>Genome comparison of Photorhabdus luminescens strain 0813-124 phase variants.</title>
        <authorList>
            <person name="Chien C.-C."/>
            <person name="Chen W.-J."/>
            <person name="Shih M.-C."/>
            <person name="Hsieh F.-C."/>
        </authorList>
    </citation>
    <scope>NUCLEOTIDE SEQUENCE [LARGE SCALE GENOMIC DNA]</scope>
    <source>
        <strain evidence="2 3">0813-124 phase II</strain>
    </source>
</reference>
<protein>
    <recommendedName>
        <fullName evidence="1">Lysozyme inhibitor LprI-like N-terminal domain-containing protein</fullName>
    </recommendedName>
</protein>
<accession>A0ABX8LVT3</accession>
<dbReference type="Proteomes" id="UP000693715">
    <property type="component" value="Chromosome"/>
</dbReference>
<feature type="domain" description="Lysozyme inhibitor LprI-like N-terminal" evidence="1">
    <location>
        <begin position="45"/>
        <end position="137"/>
    </location>
</feature>
<organism evidence="2 3">
    <name type="scientific">Photorhabdus akhurstii</name>
    <dbReference type="NCBI Taxonomy" id="171438"/>
    <lineage>
        <taxon>Bacteria</taxon>
        <taxon>Pseudomonadati</taxon>
        <taxon>Pseudomonadota</taxon>
        <taxon>Gammaproteobacteria</taxon>
        <taxon>Enterobacterales</taxon>
        <taxon>Morganellaceae</taxon>
        <taxon>Photorhabdus</taxon>
    </lineage>
</organism>
<gene>
    <name evidence="2" type="ORF">B0X70_16785</name>
</gene>
<evidence type="ECO:0000259" key="1">
    <source>
        <dbReference type="Pfam" id="PF07007"/>
    </source>
</evidence>
<evidence type="ECO:0000313" key="2">
    <source>
        <dbReference type="EMBL" id="QXF34632.1"/>
    </source>
</evidence>
<name>A0ABX8LVT3_9GAMM</name>
<dbReference type="Gene3D" id="1.20.1270.180">
    <property type="match status" value="1"/>
</dbReference>
<keyword evidence="3" id="KW-1185">Reference proteome</keyword>
<dbReference type="Pfam" id="PF07007">
    <property type="entry name" value="LprI"/>
    <property type="match status" value="1"/>
</dbReference>
<dbReference type="InterPro" id="IPR009739">
    <property type="entry name" value="LprI-like_N"/>
</dbReference>
<dbReference type="EMBL" id="CP020335">
    <property type="protein sequence ID" value="QXF34632.1"/>
    <property type="molecule type" value="Genomic_DNA"/>
</dbReference>
<evidence type="ECO:0000313" key="3">
    <source>
        <dbReference type="Proteomes" id="UP000693715"/>
    </source>
</evidence>
<sequence>MPWFWPIMNVFCGIEVRFMKRLFPIMIFFSSMSYAGQIDDSLDACLDKSFSTPEISLCYSNATDEWDKELNIEYKKLLSILDNNQRKALVKAQKSWLEYRDNYYSFLRDFYTRDGTMWGNLGAEKRMELVKEKVNNLKSLFDSVQPK</sequence>